<sequence length="260" mass="28807">MIRERVANPKPLHNFTLPHLRWGNQIPMQCAKSADHPVLAATSSSLISVVSRRSVQRMIKRTSLAASPEEAEDGEGIEAVREKLMLDLKTETDKIRKELLKEEEDDNRVEAAAPAAAVKEGMFGSGLTNVVAAAAQCKKDRVAETRPWNLRTRRASCRAPAAKNGSPARKEGSIVGKVTSSPAKEKDREKFSLGLKRKEIEEDFMILTGHRPPRRPKKRPRAVQKQLDMLFPGSWLTEITADAYKVAEVPDGSQARRSPA</sequence>
<protein>
    <submittedName>
        <fullName evidence="1">Uncharacterized protein</fullName>
    </submittedName>
</protein>
<evidence type="ECO:0000313" key="1">
    <source>
        <dbReference type="EMBL" id="KAI4385920.1"/>
    </source>
</evidence>
<evidence type="ECO:0000313" key="2">
    <source>
        <dbReference type="Proteomes" id="UP001057402"/>
    </source>
</evidence>
<organism evidence="1 2">
    <name type="scientific">Melastoma candidum</name>
    <dbReference type="NCBI Taxonomy" id="119954"/>
    <lineage>
        <taxon>Eukaryota</taxon>
        <taxon>Viridiplantae</taxon>
        <taxon>Streptophyta</taxon>
        <taxon>Embryophyta</taxon>
        <taxon>Tracheophyta</taxon>
        <taxon>Spermatophyta</taxon>
        <taxon>Magnoliopsida</taxon>
        <taxon>eudicotyledons</taxon>
        <taxon>Gunneridae</taxon>
        <taxon>Pentapetalae</taxon>
        <taxon>rosids</taxon>
        <taxon>malvids</taxon>
        <taxon>Myrtales</taxon>
        <taxon>Melastomataceae</taxon>
        <taxon>Melastomatoideae</taxon>
        <taxon>Melastomateae</taxon>
        <taxon>Melastoma</taxon>
    </lineage>
</organism>
<reference evidence="2" key="1">
    <citation type="journal article" date="2023" name="Front. Plant Sci.">
        <title>Chromosomal-level genome assembly of Melastoma candidum provides insights into trichome evolution.</title>
        <authorList>
            <person name="Zhong Y."/>
            <person name="Wu W."/>
            <person name="Sun C."/>
            <person name="Zou P."/>
            <person name="Liu Y."/>
            <person name="Dai S."/>
            <person name="Zhou R."/>
        </authorList>
    </citation>
    <scope>NUCLEOTIDE SEQUENCE [LARGE SCALE GENOMIC DNA]</scope>
</reference>
<gene>
    <name evidence="1" type="ORF">MLD38_003907</name>
</gene>
<proteinExistence type="predicted"/>
<keyword evidence="2" id="KW-1185">Reference proteome</keyword>
<accession>A0ACB9S3H7</accession>
<comment type="caution">
    <text evidence="1">The sequence shown here is derived from an EMBL/GenBank/DDBJ whole genome shotgun (WGS) entry which is preliminary data.</text>
</comment>
<dbReference type="Proteomes" id="UP001057402">
    <property type="component" value="Chromosome 2"/>
</dbReference>
<name>A0ACB9S3H7_9MYRT</name>
<dbReference type="EMBL" id="CM042881">
    <property type="protein sequence ID" value="KAI4385920.1"/>
    <property type="molecule type" value="Genomic_DNA"/>
</dbReference>